<organism evidence="5 6">
    <name type="scientific">Mya arenaria</name>
    <name type="common">Soft-shell clam</name>
    <dbReference type="NCBI Taxonomy" id="6604"/>
    <lineage>
        <taxon>Eukaryota</taxon>
        <taxon>Metazoa</taxon>
        <taxon>Spiralia</taxon>
        <taxon>Lophotrochozoa</taxon>
        <taxon>Mollusca</taxon>
        <taxon>Bivalvia</taxon>
        <taxon>Autobranchia</taxon>
        <taxon>Heteroconchia</taxon>
        <taxon>Euheterodonta</taxon>
        <taxon>Imparidentia</taxon>
        <taxon>Neoheterodontei</taxon>
        <taxon>Myida</taxon>
        <taxon>Myoidea</taxon>
        <taxon>Myidae</taxon>
        <taxon>Mya</taxon>
    </lineage>
</organism>
<evidence type="ECO:0000256" key="1">
    <source>
        <dbReference type="ARBA" id="ARBA00022722"/>
    </source>
</evidence>
<reference evidence="5" key="1">
    <citation type="submission" date="2022-11" db="EMBL/GenBank/DDBJ databases">
        <title>Centuries of genome instability and evolution in soft-shell clam transmissible cancer (bioRxiv).</title>
        <authorList>
            <person name="Hart S.F.M."/>
            <person name="Yonemitsu M.A."/>
            <person name="Giersch R.M."/>
            <person name="Beal B.F."/>
            <person name="Arriagada G."/>
            <person name="Davis B.W."/>
            <person name="Ostrander E.A."/>
            <person name="Goff S.P."/>
            <person name="Metzger M.J."/>
        </authorList>
    </citation>
    <scope>NUCLEOTIDE SEQUENCE</scope>
    <source>
        <strain evidence="5">MELC-2E11</strain>
        <tissue evidence="5">Siphon/mantle</tissue>
    </source>
</reference>
<evidence type="ECO:0000256" key="3">
    <source>
        <dbReference type="ARBA" id="ARBA00022801"/>
    </source>
</evidence>
<gene>
    <name evidence="5" type="ORF">MAR_015575</name>
</gene>
<keyword evidence="6" id="KW-1185">Reference proteome</keyword>
<dbReference type="Pfam" id="PF01771">
    <property type="entry name" value="Viral_alk_exo"/>
    <property type="match status" value="1"/>
</dbReference>
<accession>A0ABY7FKY9</accession>
<name>A0ABY7FKY9_MYAAR</name>
<dbReference type="Proteomes" id="UP001164746">
    <property type="component" value="Chromosome 12"/>
</dbReference>
<dbReference type="EMBL" id="CP111023">
    <property type="protein sequence ID" value="WAR21601.1"/>
    <property type="molecule type" value="Genomic_DNA"/>
</dbReference>
<feature type="non-terminal residue" evidence="5">
    <location>
        <position position="72"/>
    </location>
</feature>
<keyword evidence="1" id="KW-0540">Nuclease</keyword>
<sequence length="72" mass="7869">PPSVIDDSLAVTIEARTRGQRTNKLFCLLHRGRITSSNFGRVVAAGKSPNHLFADILNGSSLNKYSNLHVHV</sequence>
<keyword evidence="3" id="KW-0378">Hydrolase</keyword>
<evidence type="ECO:0000256" key="4">
    <source>
        <dbReference type="ARBA" id="ARBA00022839"/>
    </source>
</evidence>
<evidence type="ECO:0000256" key="2">
    <source>
        <dbReference type="ARBA" id="ARBA00022759"/>
    </source>
</evidence>
<keyword evidence="2" id="KW-0255">Endonuclease</keyword>
<proteinExistence type="predicted"/>
<evidence type="ECO:0000313" key="6">
    <source>
        <dbReference type="Proteomes" id="UP001164746"/>
    </source>
</evidence>
<keyword evidence="4" id="KW-0269">Exonuclease</keyword>
<protein>
    <submittedName>
        <fullName evidence="5">Uncharacterized protein</fullName>
    </submittedName>
</protein>
<evidence type="ECO:0000313" key="5">
    <source>
        <dbReference type="EMBL" id="WAR21601.1"/>
    </source>
</evidence>
<dbReference type="InterPro" id="IPR034720">
    <property type="entry name" value="Viral_alk_exo"/>
</dbReference>